<feature type="transmembrane region" description="Helical" evidence="6">
    <location>
        <begin position="243"/>
        <end position="263"/>
    </location>
</feature>
<dbReference type="EMBL" id="CP029077">
    <property type="protein sequence ID" value="QED23863.1"/>
    <property type="molecule type" value="Genomic_DNA"/>
</dbReference>
<accession>A0A5B8XF09</accession>
<dbReference type="InterPro" id="IPR007016">
    <property type="entry name" value="O-antigen_ligase-rel_domated"/>
</dbReference>
<feature type="transmembrane region" description="Helical" evidence="6">
    <location>
        <begin position="165"/>
        <end position="183"/>
    </location>
</feature>
<proteinExistence type="inferred from homology"/>
<feature type="transmembrane region" description="Helical" evidence="6">
    <location>
        <begin position="141"/>
        <end position="159"/>
    </location>
</feature>
<feature type="transmembrane region" description="Helical" evidence="6">
    <location>
        <begin position="43"/>
        <end position="59"/>
    </location>
</feature>
<evidence type="ECO:0000313" key="8">
    <source>
        <dbReference type="EMBL" id="QED23863.1"/>
    </source>
</evidence>
<comment type="similarity">
    <text evidence="5">Belongs to the O-antigen ligase family.</text>
</comment>
<evidence type="ECO:0000256" key="5">
    <source>
        <dbReference type="ARBA" id="ARBA00046321"/>
    </source>
</evidence>
<evidence type="ECO:0000256" key="3">
    <source>
        <dbReference type="ARBA" id="ARBA00022989"/>
    </source>
</evidence>
<evidence type="ECO:0000256" key="4">
    <source>
        <dbReference type="ARBA" id="ARBA00023136"/>
    </source>
</evidence>
<feature type="transmembrane region" description="Helical" evidence="6">
    <location>
        <begin position="346"/>
        <end position="370"/>
    </location>
</feature>
<dbReference type="GO" id="GO:0016874">
    <property type="term" value="F:ligase activity"/>
    <property type="evidence" value="ECO:0007669"/>
    <property type="project" value="UniProtKB-KW"/>
</dbReference>
<evidence type="ECO:0000259" key="7">
    <source>
        <dbReference type="Pfam" id="PF04932"/>
    </source>
</evidence>
<evidence type="ECO:0000256" key="6">
    <source>
        <dbReference type="SAM" id="Phobius"/>
    </source>
</evidence>
<organism evidence="8 9">
    <name type="scientific">Candidatus Deianiraea vastatrix</name>
    <dbReference type="NCBI Taxonomy" id="2163644"/>
    <lineage>
        <taxon>Bacteria</taxon>
        <taxon>Pseudomonadati</taxon>
        <taxon>Pseudomonadota</taxon>
        <taxon>Alphaproteobacteria</taxon>
        <taxon>Rickettsiales</taxon>
        <taxon>Candidatus Deianiraeaceae</taxon>
        <taxon>Candidatus Deianiraea</taxon>
    </lineage>
</organism>
<name>A0A5B8XF09_9RICK</name>
<reference evidence="8 9" key="1">
    <citation type="journal article" date="2019" name="ISME J.">
        <title>Deianiraea, an extracellular bacterium associated with the ciliate Paramecium, suggests an alternative scenario for the evolution of Rickettsiales.</title>
        <authorList>
            <person name="Castelli M."/>
            <person name="Sabaneyeva E."/>
            <person name="Lanzoni O."/>
            <person name="Lebedeva N."/>
            <person name="Floriano A.M."/>
            <person name="Gaiarsa S."/>
            <person name="Benken K."/>
            <person name="Modeo L."/>
            <person name="Bandi C."/>
            <person name="Potekhin A."/>
            <person name="Sassera D."/>
            <person name="Petroni G."/>
        </authorList>
    </citation>
    <scope>NUCLEOTIDE SEQUENCE [LARGE SCALE GENOMIC DNA]</scope>
    <source>
        <strain evidence="8">CyL4-1</strain>
    </source>
</reference>
<keyword evidence="2 6" id="KW-0812">Transmembrane</keyword>
<dbReference type="GO" id="GO:0016020">
    <property type="term" value="C:membrane"/>
    <property type="evidence" value="ECO:0007669"/>
    <property type="project" value="UniProtKB-SubCell"/>
</dbReference>
<dbReference type="InterPro" id="IPR051533">
    <property type="entry name" value="WaaL-like"/>
</dbReference>
<evidence type="ECO:0000256" key="2">
    <source>
        <dbReference type="ARBA" id="ARBA00022692"/>
    </source>
</evidence>
<comment type="subcellular location">
    <subcellularLocation>
        <location evidence="1">Membrane</location>
        <topology evidence="1">Multi-pass membrane protein</topology>
    </subcellularLocation>
</comment>
<gene>
    <name evidence="8" type="ORF">Deia_01082</name>
</gene>
<protein>
    <submittedName>
        <fullName evidence="8">O-Antigen ligase family protein</fullName>
    </submittedName>
</protein>
<dbReference type="Proteomes" id="UP000321934">
    <property type="component" value="Chromosome"/>
</dbReference>
<keyword evidence="4 6" id="KW-0472">Membrane</keyword>
<dbReference type="PANTHER" id="PTHR37422">
    <property type="entry name" value="TEICHURONIC ACID BIOSYNTHESIS PROTEIN TUAE"/>
    <property type="match status" value="1"/>
</dbReference>
<keyword evidence="3 6" id="KW-1133">Transmembrane helix</keyword>
<feature type="transmembrane region" description="Helical" evidence="6">
    <location>
        <begin position="110"/>
        <end position="134"/>
    </location>
</feature>
<feature type="domain" description="O-antigen ligase-related" evidence="7">
    <location>
        <begin position="206"/>
        <end position="363"/>
    </location>
</feature>
<dbReference type="PANTHER" id="PTHR37422:SF17">
    <property type="entry name" value="O-ANTIGEN LIGASE"/>
    <property type="match status" value="1"/>
</dbReference>
<evidence type="ECO:0000256" key="1">
    <source>
        <dbReference type="ARBA" id="ARBA00004141"/>
    </source>
</evidence>
<evidence type="ECO:0000313" key="9">
    <source>
        <dbReference type="Proteomes" id="UP000321934"/>
    </source>
</evidence>
<feature type="transmembrane region" description="Helical" evidence="6">
    <location>
        <begin position="195"/>
        <end position="212"/>
    </location>
</feature>
<keyword evidence="9" id="KW-1185">Reference proteome</keyword>
<dbReference type="AlphaFoldDB" id="A0A5B8XF09"/>
<dbReference type="RefSeq" id="WP_146821305.1">
    <property type="nucleotide sequence ID" value="NZ_CP029077.1"/>
</dbReference>
<dbReference type="Pfam" id="PF04932">
    <property type="entry name" value="Wzy_C"/>
    <property type="match status" value="1"/>
</dbReference>
<keyword evidence="8" id="KW-0436">Ligase</keyword>
<sequence length="447" mass="52559">MKKIIKFTIKLIAFIKKNIDMIEKIAFFCLGIAIMFNVRMCNLVFLSYAIIAVYVIFYNRENEVMRYALWTATSRPIMEQDSKVAAFKAKIFEAILLSAFAVIPSPNFKYSFTSLITILIMIFFAIFVASGYCLQKKVVKYFFSSMFAVISSIAIYYYNGNHFEINGKSLGIITSLYYIFLHRDDVFTVQKIKKIRYLIYLLLYCLIGFVIFKNHSATSKLVFISSPFVYFLFSKLSIKISKIILFFATILIVSSVILFYYFVDIHTVFKKFGTIPPSFKHRMCIAKYSMEKFTENPFTGNGFKSSRFYNTSKDCFIVKKGETINDKIVNEDFAIPYNAGFHSHNLIIQILFEFGVFGIIVFVFLMIRLIQQINPSQTPKTFALKFTVFYNIFMLYFFSYSLWEGWIISVIVIFFLLYKKNHWNILEYKKIYPTTDKSMFYNHDYYQ</sequence>